<comment type="caution">
    <text evidence="1">The sequence shown here is derived from an EMBL/GenBank/DDBJ whole genome shotgun (WGS) entry which is preliminary data.</text>
</comment>
<evidence type="ECO:0000313" key="1">
    <source>
        <dbReference type="EMBL" id="KAA6470238.1"/>
    </source>
</evidence>
<organism evidence="1 2">
    <name type="scientific">Bacillus cereus</name>
    <dbReference type="NCBI Taxonomy" id="1396"/>
    <lineage>
        <taxon>Bacteria</taxon>
        <taxon>Bacillati</taxon>
        <taxon>Bacillota</taxon>
        <taxon>Bacilli</taxon>
        <taxon>Bacillales</taxon>
        <taxon>Bacillaceae</taxon>
        <taxon>Bacillus</taxon>
        <taxon>Bacillus cereus group</taxon>
    </lineage>
</organism>
<protein>
    <submittedName>
        <fullName evidence="1">Uncharacterized protein</fullName>
    </submittedName>
</protein>
<sequence>MTSDLGACYTPCLAPLPITTLGLLIMRYSQSIRQVLFSDFESFLIRVLFEAYIRKFVNGLPHSHHVG</sequence>
<evidence type="ECO:0000313" key="2">
    <source>
        <dbReference type="Proteomes" id="UP000323321"/>
    </source>
</evidence>
<accession>A0A9W7Q757</accession>
<gene>
    <name evidence="1" type="ORF">DX932_10430</name>
</gene>
<proteinExistence type="predicted"/>
<dbReference type="EMBL" id="QSMZ01000006">
    <property type="protein sequence ID" value="KAA6470238.1"/>
    <property type="molecule type" value="Genomic_DNA"/>
</dbReference>
<dbReference type="Proteomes" id="UP000323321">
    <property type="component" value="Unassembled WGS sequence"/>
</dbReference>
<reference evidence="1 2" key="1">
    <citation type="submission" date="2018-08" db="EMBL/GenBank/DDBJ databases">
        <title>Bacillus phenotypic plasticity.</title>
        <authorList>
            <person name="Hurtado E."/>
        </authorList>
    </citation>
    <scope>NUCLEOTIDE SEQUENCE [LARGE SCALE GENOMIC DNA]</scope>
    <source>
        <strain evidence="1 2">111b</strain>
    </source>
</reference>
<dbReference type="AlphaFoldDB" id="A0A9W7Q757"/>
<name>A0A9W7Q757_BACCE</name>